<comment type="subcellular location">
    <subcellularLocation>
        <location evidence="1 7">Mitochondrion</location>
    </subcellularLocation>
</comment>
<dbReference type="HOGENOM" id="CLU_024840_0_0_1"/>
<dbReference type="EMBL" id="GG692398">
    <property type="protein sequence ID" value="EER32703.1"/>
    <property type="molecule type" value="Genomic_DNA"/>
</dbReference>
<dbReference type="GeneID" id="8299756"/>
<keyword evidence="4 7" id="KW-0808">Transferase</keyword>
<dbReference type="RefSeq" id="XP_002548831.1">
    <property type="nucleotide sequence ID" value="XM_002548785.1"/>
</dbReference>
<dbReference type="InterPro" id="IPR029063">
    <property type="entry name" value="SAM-dependent_MTases_sf"/>
</dbReference>
<keyword evidence="9" id="KW-1185">Reference proteome</keyword>
<dbReference type="InterPro" id="IPR038375">
    <property type="entry name" value="NDUFAF7_sf"/>
</dbReference>
<name>C5MAN6_CANTT</name>
<evidence type="ECO:0000256" key="6">
    <source>
        <dbReference type="ARBA" id="ARBA00048612"/>
    </source>
</evidence>
<dbReference type="GO" id="GO:0035243">
    <property type="term" value="F:protein-arginine omega-N symmetric methyltransferase activity"/>
    <property type="evidence" value="ECO:0007669"/>
    <property type="project" value="UniProtKB-EC"/>
</dbReference>
<dbReference type="PANTHER" id="PTHR12049">
    <property type="entry name" value="PROTEIN ARGININE METHYLTRANSFERASE NDUFAF7, MITOCHONDRIAL"/>
    <property type="match status" value="1"/>
</dbReference>
<proteinExistence type="inferred from homology"/>
<dbReference type="GO" id="GO:0032259">
    <property type="term" value="P:methylation"/>
    <property type="evidence" value="ECO:0007669"/>
    <property type="project" value="UniProtKB-KW"/>
</dbReference>
<dbReference type="AlphaFoldDB" id="C5MAN6"/>
<dbReference type="Gene3D" id="3.40.50.12710">
    <property type="match status" value="1"/>
</dbReference>
<evidence type="ECO:0000313" key="8">
    <source>
        <dbReference type="EMBL" id="EER32703.1"/>
    </source>
</evidence>
<comment type="catalytic activity">
    <reaction evidence="6 7">
        <text>L-arginyl-[protein] + 2 S-adenosyl-L-methionine = N(omega),N(omega)'-dimethyl-L-arginyl-[protein] + 2 S-adenosyl-L-homocysteine + 2 H(+)</text>
        <dbReference type="Rhea" id="RHEA:48108"/>
        <dbReference type="Rhea" id="RHEA-COMP:10532"/>
        <dbReference type="Rhea" id="RHEA-COMP:11992"/>
        <dbReference type="ChEBI" id="CHEBI:15378"/>
        <dbReference type="ChEBI" id="CHEBI:29965"/>
        <dbReference type="ChEBI" id="CHEBI:57856"/>
        <dbReference type="ChEBI" id="CHEBI:59789"/>
        <dbReference type="ChEBI" id="CHEBI:88221"/>
        <dbReference type="EC" id="2.1.1.320"/>
    </reaction>
</comment>
<comment type="function">
    <text evidence="7">Arginine methyltransferase involved in the assembly or stability of mitochondrial NADH:ubiquinone oxidoreductase complex (complex I).</text>
</comment>
<gene>
    <name evidence="8" type="ORF">CTRG_03128</name>
</gene>
<evidence type="ECO:0000256" key="5">
    <source>
        <dbReference type="ARBA" id="ARBA00023128"/>
    </source>
</evidence>
<dbReference type="eggNOG" id="KOG2901">
    <property type="taxonomic scope" value="Eukaryota"/>
</dbReference>
<protein>
    <recommendedName>
        <fullName evidence="7">Protein arginine methyltransferase NDUFAF7</fullName>
        <ecNumber evidence="7">2.1.1.320</ecNumber>
    </recommendedName>
</protein>
<organism evidence="8 9">
    <name type="scientific">Candida tropicalis (strain ATCC MYA-3404 / T1)</name>
    <name type="common">Yeast</name>
    <dbReference type="NCBI Taxonomy" id="294747"/>
    <lineage>
        <taxon>Eukaryota</taxon>
        <taxon>Fungi</taxon>
        <taxon>Dikarya</taxon>
        <taxon>Ascomycota</taxon>
        <taxon>Saccharomycotina</taxon>
        <taxon>Pichiomycetes</taxon>
        <taxon>Debaryomycetaceae</taxon>
        <taxon>Candida/Lodderomyces clade</taxon>
        <taxon>Candida</taxon>
    </lineage>
</organism>
<evidence type="ECO:0000313" key="9">
    <source>
        <dbReference type="Proteomes" id="UP000002037"/>
    </source>
</evidence>
<evidence type="ECO:0000256" key="1">
    <source>
        <dbReference type="ARBA" id="ARBA00004173"/>
    </source>
</evidence>
<dbReference type="FunFam" id="3.40.50.12710:FF:000008">
    <property type="entry name" value="Protein arginine methyltransferase NDUFAF7"/>
    <property type="match status" value="1"/>
</dbReference>
<evidence type="ECO:0000256" key="7">
    <source>
        <dbReference type="RuleBase" id="RU364114"/>
    </source>
</evidence>
<dbReference type="STRING" id="294747.C5MAN6"/>
<evidence type="ECO:0000256" key="2">
    <source>
        <dbReference type="ARBA" id="ARBA00005891"/>
    </source>
</evidence>
<evidence type="ECO:0000256" key="3">
    <source>
        <dbReference type="ARBA" id="ARBA00022603"/>
    </source>
</evidence>
<keyword evidence="5 7" id="KW-0496">Mitochondrion</keyword>
<dbReference type="PANTHER" id="PTHR12049:SF7">
    <property type="entry name" value="PROTEIN ARGININE METHYLTRANSFERASE NDUFAF7, MITOCHONDRIAL"/>
    <property type="match status" value="1"/>
</dbReference>
<dbReference type="GO" id="GO:0032981">
    <property type="term" value="P:mitochondrial respiratory chain complex I assembly"/>
    <property type="evidence" value="ECO:0007669"/>
    <property type="project" value="TreeGrafter"/>
</dbReference>
<dbReference type="EC" id="2.1.1.320" evidence="7"/>
<dbReference type="KEGG" id="ctp:CTRG_03128"/>
<dbReference type="Pfam" id="PF02636">
    <property type="entry name" value="Methyltransf_28"/>
    <property type="match status" value="1"/>
</dbReference>
<sequence>MILRNTYSRLSRNCFVPIRRITQSLTLGNDTSKKNTVPPHENGLYFGKFTKEEYEEAKKAIEEQISKLEGQIKGDYNIRENIGKIAQFPEPSDKSSSPKKINNLTDLFQQTIKLTGPLPLSAYMRQCLTHPEFGYYTTRNPLSLRTGDFITSPEISSVFGEMIGIWYFSIWQQQNYPKHIRFVEFGPGKGTLIFDVLKTFNKFVEKLSKEKPTIEISLIEASKVLRKEQWKLMCDPEQPFETTEEGYNRSVTKWGNEISWLDTEKDIKHDNEIANFIIAHEFFDALPIKGFIREEKGWRELMVEHTPSVNNTQLKLESKETPQEEDESLNTEFHLTIAPKETPSSMIPQISKRYRDLPVGTRIEICPDAELYIMKMVQLLNNSNKGAILVIDYGTANEIPSNSLRGIHQHKFVSPFWNPGEVDLSIDVDFENLKLLTNDIVESFGPTSQGDWLHNIGIGYRVDQLIKMNNEAPHVQDKIYGAYRRLTDKDQMGNIYKFLALLPKGSSAPPGF</sequence>
<dbReference type="GO" id="GO:0005739">
    <property type="term" value="C:mitochondrion"/>
    <property type="evidence" value="ECO:0007669"/>
    <property type="project" value="UniProtKB-SubCell"/>
</dbReference>
<reference evidence="8 9" key="1">
    <citation type="journal article" date="2009" name="Nature">
        <title>Evolution of pathogenicity and sexual reproduction in eight Candida genomes.</title>
        <authorList>
            <person name="Butler G."/>
            <person name="Rasmussen M.D."/>
            <person name="Lin M.F."/>
            <person name="Santos M.A."/>
            <person name="Sakthikumar S."/>
            <person name="Munro C.A."/>
            <person name="Rheinbay E."/>
            <person name="Grabherr M."/>
            <person name="Forche A."/>
            <person name="Reedy J.L."/>
            <person name="Agrafioti I."/>
            <person name="Arnaud M.B."/>
            <person name="Bates S."/>
            <person name="Brown A.J."/>
            <person name="Brunke S."/>
            <person name="Costanzo M.C."/>
            <person name="Fitzpatrick D.A."/>
            <person name="de Groot P.W."/>
            <person name="Harris D."/>
            <person name="Hoyer L.L."/>
            <person name="Hube B."/>
            <person name="Klis F.M."/>
            <person name="Kodira C."/>
            <person name="Lennard N."/>
            <person name="Logue M.E."/>
            <person name="Martin R."/>
            <person name="Neiman A.M."/>
            <person name="Nikolaou E."/>
            <person name="Quail M.A."/>
            <person name="Quinn J."/>
            <person name="Santos M.C."/>
            <person name="Schmitzberger F.F."/>
            <person name="Sherlock G."/>
            <person name="Shah P."/>
            <person name="Silverstein K.A."/>
            <person name="Skrzypek M.S."/>
            <person name="Soll D."/>
            <person name="Staggs R."/>
            <person name="Stansfield I."/>
            <person name="Stumpf M.P."/>
            <person name="Sudbery P.E."/>
            <person name="Srikantha T."/>
            <person name="Zeng Q."/>
            <person name="Berman J."/>
            <person name="Berriman M."/>
            <person name="Heitman J."/>
            <person name="Gow N.A."/>
            <person name="Lorenz M.C."/>
            <person name="Birren B.W."/>
            <person name="Kellis M."/>
            <person name="Cuomo C.A."/>
        </authorList>
    </citation>
    <scope>NUCLEOTIDE SEQUENCE [LARGE SCALE GENOMIC DNA]</scope>
    <source>
        <strain evidence="9">ATCC MYA-3404 / T1</strain>
    </source>
</reference>
<keyword evidence="3 7" id="KW-0489">Methyltransferase</keyword>
<dbReference type="SUPFAM" id="SSF53335">
    <property type="entry name" value="S-adenosyl-L-methionine-dependent methyltransferases"/>
    <property type="match status" value="1"/>
</dbReference>
<dbReference type="Proteomes" id="UP000002037">
    <property type="component" value="Unassembled WGS sequence"/>
</dbReference>
<comment type="similarity">
    <text evidence="2 7">Belongs to the NDUFAF7 family.</text>
</comment>
<dbReference type="InterPro" id="IPR003788">
    <property type="entry name" value="NDUFAF7"/>
</dbReference>
<evidence type="ECO:0000256" key="4">
    <source>
        <dbReference type="ARBA" id="ARBA00022679"/>
    </source>
</evidence>
<accession>C5MAN6</accession>
<dbReference type="OrthoDB" id="5595109at2759"/>
<dbReference type="VEuPathDB" id="FungiDB:CTRG_03128"/>